<dbReference type="SUPFAM" id="SSF141729">
    <property type="entry name" value="FimD N-terminal domain-like"/>
    <property type="match status" value="1"/>
</dbReference>
<dbReference type="Gene3D" id="2.60.40.3110">
    <property type="match status" value="1"/>
</dbReference>
<dbReference type="InterPro" id="IPR025885">
    <property type="entry name" value="PapC_N"/>
</dbReference>
<gene>
    <name evidence="10" type="ORF">SAMN05444584_0405</name>
</gene>
<dbReference type="PANTHER" id="PTHR30451:SF20">
    <property type="entry name" value="FIMBRIAE USHER"/>
    <property type="match status" value="1"/>
</dbReference>
<dbReference type="InterPro" id="IPR043142">
    <property type="entry name" value="PapC-like_C_sf"/>
</dbReference>
<dbReference type="InterPro" id="IPR000015">
    <property type="entry name" value="Fimb_usher"/>
</dbReference>
<dbReference type="Gene3D" id="3.10.20.410">
    <property type="match status" value="1"/>
</dbReference>
<keyword evidence="7" id="KW-0472">Membrane</keyword>
<dbReference type="GO" id="GO:0009297">
    <property type="term" value="P:pilus assembly"/>
    <property type="evidence" value="ECO:0007669"/>
    <property type="project" value="InterPro"/>
</dbReference>
<accession>A0A217EE11</accession>
<dbReference type="Gene3D" id="2.60.40.2070">
    <property type="match status" value="1"/>
</dbReference>
<protein>
    <submittedName>
        <fullName evidence="10">Outer membrane usher protein</fullName>
    </submittedName>
</protein>
<evidence type="ECO:0000256" key="4">
    <source>
        <dbReference type="ARBA" id="ARBA00022452"/>
    </source>
</evidence>
<dbReference type="PANTHER" id="PTHR30451">
    <property type="entry name" value="OUTER MEMBRANE USHER PROTEIN"/>
    <property type="match status" value="1"/>
</dbReference>
<dbReference type="EMBL" id="FZLN01000001">
    <property type="protein sequence ID" value="SNQ28482.1"/>
    <property type="molecule type" value="Genomic_DNA"/>
</dbReference>
<evidence type="ECO:0000313" key="11">
    <source>
        <dbReference type="Proteomes" id="UP000243463"/>
    </source>
</evidence>
<keyword evidence="6" id="KW-0732">Signal</keyword>
<dbReference type="Pfam" id="PF13954">
    <property type="entry name" value="PapC_N"/>
    <property type="match status" value="1"/>
</dbReference>
<evidence type="ECO:0000256" key="8">
    <source>
        <dbReference type="ARBA" id="ARBA00023237"/>
    </source>
</evidence>
<keyword evidence="11" id="KW-1185">Reference proteome</keyword>
<evidence type="ECO:0000256" key="3">
    <source>
        <dbReference type="ARBA" id="ARBA00022448"/>
    </source>
</evidence>
<evidence type="ECO:0000256" key="6">
    <source>
        <dbReference type="ARBA" id="ARBA00022729"/>
    </source>
</evidence>
<keyword evidence="3" id="KW-0813">Transport</keyword>
<dbReference type="GO" id="GO:0015473">
    <property type="term" value="F:fimbrial usher porin activity"/>
    <property type="evidence" value="ECO:0007669"/>
    <property type="project" value="InterPro"/>
</dbReference>
<evidence type="ECO:0000259" key="9">
    <source>
        <dbReference type="Pfam" id="PF13954"/>
    </source>
</evidence>
<organism evidence="10 11">
    <name type="scientific">Acinetobacter apis</name>
    <dbReference type="NCBI Taxonomy" id="1229165"/>
    <lineage>
        <taxon>Bacteria</taxon>
        <taxon>Pseudomonadati</taxon>
        <taxon>Pseudomonadota</taxon>
        <taxon>Gammaproteobacteria</taxon>
        <taxon>Moraxellales</taxon>
        <taxon>Moraxellaceae</taxon>
        <taxon>Acinetobacter</taxon>
    </lineage>
</organism>
<evidence type="ECO:0000256" key="7">
    <source>
        <dbReference type="ARBA" id="ARBA00023136"/>
    </source>
</evidence>
<reference evidence="11" key="1">
    <citation type="submission" date="2017-06" db="EMBL/GenBank/DDBJ databases">
        <authorList>
            <person name="Varghese N."/>
            <person name="Submissions S."/>
        </authorList>
    </citation>
    <scope>NUCLEOTIDE SEQUENCE [LARGE SCALE GENOMIC DNA]</scope>
    <source>
        <strain evidence="11">ANC 5114</strain>
    </source>
</reference>
<dbReference type="GO" id="GO:0009279">
    <property type="term" value="C:cell outer membrane"/>
    <property type="evidence" value="ECO:0007669"/>
    <property type="project" value="UniProtKB-SubCell"/>
</dbReference>
<comment type="subcellular location">
    <subcellularLocation>
        <location evidence="1">Cell outer membrane</location>
        <topology evidence="1">Multi-pass membrane protein</topology>
    </subcellularLocation>
</comment>
<proteinExistence type="inferred from homology"/>
<dbReference type="InterPro" id="IPR042186">
    <property type="entry name" value="FimD_plug_dom"/>
</dbReference>
<feature type="domain" description="PapC N-terminal" evidence="9">
    <location>
        <begin position="20"/>
        <end position="161"/>
    </location>
</feature>
<evidence type="ECO:0000313" key="10">
    <source>
        <dbReference type="EMBL" id="SNQ28482.1"/>
    </source>
</evidence>
<dbReference type="Proteomes" id="UP000243463">
    <property type="component" value="Unassembled WGS sequence"/>
</dbReference>
<evidence type="ECO:0000256" key="1">
    <source>
        <dbReference type="ARBA" id="ARBA00004571"/>
    </source>
</evidence>
<evidence type="ECO:0000256" key="5">
    <source>
        <dbReference type="ARBA" id="ARBA00022692"/>
    </source>
</evidence>
<keyword evidence="5" id="KW-0812">Transmembrane</keyword>
<dbReference type="InterPro" id="IPR037224">
    <property type="entry name" value="PapC_N_sf"/>
</dbReference>
<keyword evidence="4" id="KW-1134">Transmembrane beta strand</keyword>
<dbReference type="Gene3D" id="2.60.40.2610">
    <property type="entry name" value="Outer membrane usher protein FimD, plug domain"/>
    <property type="match status" value="1"/>
</dbReference>
<comment type="similarity">
    <text evidence="2">Belongs to the fimbrial export usher family.</text>
</comment>
<name>A0A217EE11_9GAMM</name>
<dbReference type="AlphaFoldDB" id="A0A217EE11"/>
<dbReference type="Pfam" id="PF00577">
    <property type="entry name" value="Usher"/>
    <property type="match status" value="1"/>
</dbReference>
<evidence type="ECO:0000256" key="2">
    <source>
        <dbReference type="ARBA" id="ARBA00008064"/>
    </source>
</evidence>
<keyword evidence="8" id="KW-0998">Cell outer membrane</keyword>
<sequence>MVAVSHCILTHSAQAEDTLSFDSAALFGQANKNVDLTAFNTENTVPIGRYILNVAVNDIYNGQLNIEFWQPDPKKPATLCLDNALLKKIGVRNDIIAQFANQRCITIKELNPDARYVYDDASLALSLSIPLVVLNNRPNGYIDPQLFDQGVHSAYLSYNFNHYTDHSKAGDYSSVNFLSLTGGINFAGFNYRHAGAFESNSSQDFARYYASLNVISHDIVAISSRISFGDFLTNAYYLASTPIRGIELTNDPNMRPWSVQSYAPTIEGVANSNALVSVFQNGQKIYERTVPVGAFQIKDLTTLATNGDLTVQVTEQGGEKKQFIVPMQGNSNLIRPGQFNYNLALGRYKLERKVLDEQLLQATAEYGLFNNFTMHTGANISDHYRGYLLGAGLNSLFGGLTFDAEYGHAELNEANKTGWKAKLNYRYTFLPSNLSVTISTQKLSEDYISYGNTISLLNNASLTQDEIDNFYLTFRLKDQTSLTLRQQLGKGFGTLYVTGTQSSYWNNNKQYKQYLVGYSNFWKRINYSINLSQAETINSTKSKSFYISASFPLYWKNSMVNSNSVYQHTETNDLISTGISGTSGDRNQMNYAINTNYDQNNQSSAVNSSLNYLFPRTSLGVTYANARGQTQYGLTLQGGAVLHPYGLTLTNNLSDTFTIIHAKDAQGTEVSNAWGITLDRFGNAIYPLVDPYHSNTLSINGKNLPLDVLLTNNQSQVIPRRYSSTLLTFETKKTSNILLNVDTPHHVQIPMGIEVKNSANQTIAIMGQSNQLFIDAEMSLKEPLTVKWGVDHPQMCVIPPSYELLSKKTIRKKFQMLNVVCQ</sequence>